<feature type="region of interest" description="Disordered" evidence="9">
    <location>
        <begin position="721"/>
        <end position="740"/>
    </location>
</feature>
<dbReference type="InterPro" id="IPR052052">
    <property type="entry name" value="Polysaccharide_Lyase_9"/>
</dbReference>
<comment type="cofactor">
    <cofactor evidence="1">
        <name>Ca(2+)</name>
        <dbReference type="ChEBI" id="CHEBI:29108"/>
    </cofactor>
</comment>
<dbReference type="InterPro" id="IPR007627">
    <property type="entry name" value="RNA_pol_sigma70_r2"/>
</dbReference>
<evidence type="ECO:0000259" key="10">
    <source>
        <dbReference type="Pfam" id="PF04542"/>
    </source>
</evidence>
<reference evidence="12 13" key="1">
    <citation type="submission" date="2021-01" db="EMBL/GenBank/DDBJ databases">
        <title>Whole genome shotgun sequence of Catellatospora coxensis NBRC 107359.</title>
        <authorList>
            <person name="Komaki H."/>
            <person name="Tamura T."/>
        </authorList>
    </citation>
    <scope>NUCLEOTIDE SEQUENCE [LARGE SCALE GENOMIC DNA]</scope>
    <source>
        <strain evidence="12 13">NBRC 107359</strain>
    </source>
</reference>
<comment type="caution">
    <text evidence="12">The sequence shown here is derived from an EMBL/GenBank/DDBJ whole genome shotgun (WGS) entry which is preliminary data.</text>
</comment>
<dbReference type="AlphaFoldDB" id="A0A8J3L4W2"/>
<evidence type="ECO:0000256" key="6">
    <source>
        <dbReference type="ARBA" id="ARBA00022837"/>
    </source>
</evidence>
<evidence type="ECO:0000256" key="3">
    <source>
        <dbReference type="ARBA" id="ARBA00022525"/>
    </source>
</evidence>
<dbReference type="EMBL" id="BONI01000050">
    <property type="protein sequence ID" value="GIG08616.1"/>
    <property type="molecule type" value="Genomic_DNA"/>
</dbReference>
<dbReference type="InterPro" id="IPR039448">
    <property type="entry name" value="Beta_helix"/>
</dbReference>
<dbReference type="Gene3D" id="1.10.1740.10">
    <property type="match status" value="1"/>
</dbReference>
<dbReference type="Proteomes" id="UP000630887">
    <property type="component" value="Unassembled WGS sequence"/>
</dbReference>
<evidence type="ECO:0000256" key="5">
    <source>
        <dbReference type="ARBA" id="ARBA00022729"/>
    </source>
</evidence>
<dbReference type="Pfam" id="PF13229">
    <property type="entry name" value="Beta_helix"/>
    <property type="match status" value="1"/>
</dbReference>
<evidence type="ECO:0000313" key="13">
    <source>
        <dbReference type="Proteomes" id="UP000630887"/>
    </source>
</evidence>
<proteinExistence type="inferred from homology"/>
<feature type="compositionally biased region" description="Pro residues" evidence="9">
    <location>
        <begin position="323"/>
        <end position="336"/>
    </location>
</feature>
<keyword evidence="4" id="KW-0479">Metal-binding</keyword>
<accession>A0A8J3L4W2</accession>
<dbReference type="Pfam" id="PF04542">
    <property type="entry name" value="Sigma70_r2"/>
    <property type="match status" value="1"/>
</dbReference>
<evidence type="ECO:0000256" key="9">
    <source>
        <dbReference type="SAM" id="MobiDB-lite"/>
    </source>
</evidence>
<feature type="domain" description="Right handed beta helix" evidence="11">
    <location>
        <begin position="460"/>
        <end position="639"/>
    </location>
</feature>
<evidence type="ECO:0000313" key="12">
    <source>
        <dbReference type="EMBL" id="GIG08616.1"/>
    </source>
</evidence>
<organism evidence="12 13">
    <name type="scientific">Catellatospora coxensis</name>
    <dbReference type="NCBI Taxonomy" id="310354"/>
    <lineage>
        <taxon>Bacteria</taxon>
        <taxon>Bacillati</taxon>
        <taxon>Actinomycetota</taxon>
        <taxon>Actinomycetes</taxon>
        <taxon>Micromonosporales</taxon>
        <taxon>Micromonosporaceae</taxon>
        <taxon>Catellatospora</taxon>
    </lineage>
</organism>
<keyword evidence="7" id="KW-0456">Lyase</keyword>
<dbReference type="RefSeq" id="WP_239167680.1">
    <property type="nucleotide sequence ID" value="NZ_BAAALC010000066.1"/>
</dbReference>
<keyword evidence="3" id="KW-0964">Secreted</keyword>
<feature type="region of interest" description="Disordered" evidence="9">
    <location>
        <begin position="321"/>
        <end position="363"/>
    </location>
</feature>
<name>A0A8J3L4W2_9ACTN</name>
<evidence type="ECO:0000256" key="4">
    <source>
        <dbReference type="ARBA" id="ARBA00022723"/>
    </source>
</evidence>
<dbReference type="GO" id="GO:0006352">
    <property type="term" value="P:DNA-templated transcription initiation"/>
    <property type="evidence" value="ECO:0007669"/>
    <property type="project" value="InterPro"/>
</dbReference>
<gene>
    <name evidence="12" type="ORF">Cco03nite_53160</name>
</gene>
<feature type="compositionally biased region" description="Low complexity" evidence="9">
    <location>
        <begin position="337"/>
        <end position="360"/>
    </location>
</feature>
<feature type="domain" description="RNA polymerase sigma-70 region 2" evidence="10">
    <location>
        <begin position="26"/>
        <end position="91"/>
    </location>
</feature>
<protein>
    <recommendedName>
        <fullName evidence="14">RNA polymerase sigma factor (Sigma-70 family)</fullName>
    </recommendedName>
</protein>
<dbReference type="InterPro" id="IPR013325">
    <property type="entry name" value="RNA_pol_sigma_r2"/>
</dbReference>
<evidence type="ECO:0008006" key="14">
    <source>
        <dbReference type="Google" id="ProtNLM"/>
    </source>
</evidence>
<dbReference type="GO" id="GO:0046872">
    <property type="term" value="F:metal ion binding"/>
    <property type="evidence" value="ECO:0007669"/>
    <property type="project" value="UniProtKB-KW"/>
</dbReference>
<dbReference type="GO" id="GO:0005576">
    <property type="term" value="C:extracellular region"/>
    <property type="evidence" value="ECO:0007669"/>
    <property type="project" value="UniProtKB-SubCell"/>
</dbReference>
<dbReference type="NCBIfam" id="TIGR02937">
    <property type="entry name" value="sigma70-ECF"/>
    <property type="match status" value="1"/>
</dbReference>
<keyword evidence="5" id="KW-0732">Signal</keyword>
<evidence type="ECO:0000256" key="2">
    <source>
        <dbReference type="ARBA" id="ARBA00004613"/>
    </source>
</evidence>
<evidence type="ECO:0000259" key="11">
    <source>
        <dbReference type="Pfam" id="PF13229"/>
    </source>
</evidence>
<evidence type="ECO:0000256" key="1">
    <source>
        <dbReference type="ARBA" id="ARBA00001913"/>
    </source>
</evidence>
<comment type="subcellular location">
    <subcellularLocation>
        <location evidence="2">Secreted</location>
    </subcellularLocation>
</comment>
<dbReference type="PANTHER" id="PTHR40088:SF1">
    <property type="entry name" value="PECTATE LYASE PEL9"/>
    <property type="match status" value="1"/>
</dbReference>
<dbReference type="SUPFAM" id="SSF51126">
    <property type="entry name" value="Pectin lyase-like"/>
    <property type="match status" value="1"/>
</dbReference>
<dbReference type="PANTHER" id="PTHR40088">
    <property type="entry name" value="PECTATE LYASE (EUROFUNG)"/>
    <property type="match status" value="1"/>
</dbReference>
<keyword evidence="6" id="KW-0106">Calcium</keyword>
<keyword evidence="13" id="KW-1185">Reference proteome</keyword>
<feature type="region of interest" description="Disordered" evidence="9">
    <location>
        <begin position="525"/>
        <end position="544"/>
    </location>
</feature>
<dbReference type="GO" id="GO:0003700">
    <property type="term" value="F:DNA-binding transcription factor activity"/>
    <property type="evidence" value="ECO:0007669"/>
    <property type="project" value="InterPro"/>
</dbReference>
<dbReference type="SUPFAM" id="SSF88946">
    <property type="entry name" value="Sigma2 domain of RNA polymerase sigma factors"/>
    <property type="match status" value="1"/>
</dbReference>
<evidence type="ECO:0000256" key="8">
    <source>
        <dbReference type="ARBA" id="ARBA00038263"/>
    </source>
</evidence>
<comment type="similarity">
    <text evidence="8">Belongs to the polysaccharide lyase 9 family.</text>
</comment>
<dbReference type="SMART" id="SM00710">
    <property type="entry name" value="PbH1"/>
    <property type="match status" value="5"/>
</dbReference>
<dbReference type="InterPro" id="IPR011050">
    <property type="entry name" value="Pectin_lyase_fold/virulence"/>
</dbReference>
<feature type="region of interest" description="Disordered" evidence="9">
    <location>
        <begin position="693"/>
        <end position="712"/>
    </location>
</feature>
<dbReference type="Gene3D" id="2.160.20.10">
    <property type="entry name" value="Single-stranded right-handed beta-helix, Pectin lyase-like"/>
    <property type="match status" value="1"/>
</dbReference>
<dbReference type="InterPro" id="IPR012334">
    <property type="entry name" value="Pectin_lyas_fold"/>
</dbReference>
<dbReference type="InterPro" id="IPR006626">
    <property type="entry name" value="PbH1"/>
</dbReference>
<evidence type="ECO:0000256" key="7">
    <source>
        <dbReference type="ARBA" id="ARBA00023239"/>
    </source>
</evidence>
<dbReference type="GO" id="GO:0016837">
    <property type="term" value="F:carbon-oxygen lyase activity, acting on polysaccharides"/>
    <property type="evidence" value="ECO:0007669"/>
    <property type="project" value="TreeGrafter"/>
</dbReference>
<dbReference type="InterPro" id="IPR014284">
    <property type="entry name" value="RNA_pol_sigma-70_dom"/>
</dbReference>
<sequence length="740" mass="76948">MSPTADAARVAAARAGDRHALEALLGDHLPLVYAVVRRALGGDPDVDDVVQETMLRAVRHLRGLRDAAGFKSWLVSIAVSQIQERTRRLARQRARATQPIDLGVGAAESPDPDTDVAGLAEDRVDLDRELRLIAQATGFLNPAERQTLALWSQEVAGTMTRAEVAAALSLSPAHTAVRVQRMRARLDLALTVLRALRSAQRCPGLDEAAAAWDRTAEPRWLKRLGRHVTDCDVCLLAGRRGVPAVRVLALPWLAPVPAVLAARLPELVATSGGTGATSGAAAVAVEVMRRVVGYVNLKVVGTAGAGVAAATAAVLAVTATTPPATPPTEPGPPPQAAPATSAAPAEPSATPSSSAAPAPARHVVTAEGVQSADIYVAVDGDDSGPGSAARPYATLAKAVQAVRPGQVIALRAGTHRPTQTVEITTSGTAARRITVSNLIGERPVIDGSALPGGRWLISQTGGYWTVQGLEMRNAPSHAYVCSSCRDNVFRRLRLHDNGNTALMLRDAGTQGNQVLDSDFARNHDTVDRGGSADGLSIKNGSGPGNVVRGNRFAENSGDGLDLSNFTDPVTVTSNWAYGNGHNRWDIASFNGPGNGIKLGGGEPAPAVAHVVVDNASWDNAGYGFTEASNAGRLTVTNNTAFRNGATGFAFLYSSARLRNNLALANARDVQVGGGVDDTGNSWGQSGWVTTVLRSGDPSTARGERTPSGQLPTTTFLLNRKDKTMGASMTAATAPSPPPAS</sequence>